<keyword evidence="4 6" id="KW-1133">Transmembrane helix</keyword>
<accession>A0ABY4EEL3</accession>
<feature type="transmembrane region" description="Helical" evidence="6">
    <location>
        <begin position="466"/>
        <end position="487"/>
    </location>
</feature>
<feature type="transmembrane region" description="Helical" evidence="6">
    <location>
        <begin position="104"/>
        <end position="124"/>
    </location>
</feature>
<evidence type="ECO:0000313" key="8">
    <source>
        <dbReference type="EMBL" id="UOO93138.1"/>
    </source>
</evidence>
<feature type="transmembrane region" description="Helical" evidence="6">
    <location>
        <begin position="74"/>
        <end position="92"/>
    </location>
</feature>
<dbReference type="EMBL" id="CP091512">
    <property type="protein sequence ID" value="UOO93138.1"/>
    <property type="molecule type" value="Genomic_DNA"/>
</dbReference>
<dbReference type="Proteomes" id="UP000832034">
    <property type="component" value="Chromosome"/>
</dbReference>
<evidence type="ECO:0000256" key="6">
    <source>
        <dbReference type="SAM" id="Phobius"/>
    </source>
</evidence>
<dbReference type="InterPro" id="IPR018461">
    <property type="entry name" value="Na/H_Antiport_NhaC-like_C"/>
</dbReference>
<feature type="transmembrane region" description="Helical" evidence="6">
    <location>
        <begin position="147"/>
        <end position="171"/>
    </location>
</feature>
<feature type="domain" description="Na+/H+ antiporter NhaC-like C-terminal" evidence="7">
    <location>
        <begin position="197"/>
        <end position="483"/>
    </location>
</feature>
<evidence type="ECO:0000256" key="4">
    <source>
        <dbReference type="ARBA" id="ARBA00022989"/>
    </source>
</evidence>
<evidence type="ECO:0000256" key="3">
    <source>
        <dbReference type="ARBA" id="ARBA00022692"/>
    </source>
</evidence>
<keyword evidence="2" id="KW-1003">Cell membrane</keyword>
<protein>
    <submittedName>
        <fullName evidence="8">Sodium:proton antiporter</fullName>
    </submittedName>
</protein>
<feature type="transmembrane region" description="Helical" evidence="6">
    <location>
        <begin position="227"/>
        <end position="253"/>
    </location>
</feature>
<keyword evidence="5 6" id="KW-0472">Membrane</keyword>
<feature type="transmembrane region" description="Helical" evidence="6">
    <location>
        <begin position="44"/>
        <end position="62"/>
    </location>
</feature>
<evidence type="ECO:0000256" key="1">
    <source>
        <dbReference type="ARBA" id="ARBA00004651"/>
    </source>
</evidence>
<comment type="subcellular location">
    <subcellularLocation>
        <location evidence="1">Cell membrane</location>
        <topology evidence="1">Multi-pass membrane protein</topology>
    </subcellularLocation>
</comment>
<evidence type="ECO:0000256" key="2">
    <source>
        <dbReference type="ARBA" id="ARBA00022475"/>
    </source>
</evidence>
<dbReference type="PANTHER" id="PTHR43478">
    <property type="entry name" value="NA+/H+ ANTIPORTER-RELATED"/>
    <property type="match status" value="1"/>
</dbReference>
<feature type="transmembrane region" description="Helical" evidence="6">
    <location>
        <begin position="425"/>
        <end position="445"/>
    </location>
</feature>
<dbReference type="RefSeq" id="WP_019958746.1">
    <property type="nucleotide sequence ID" value="NZ_CP091512.1"/>
</dbReference>
<reference evidence="8" key="1">
    <citation type="submission" date="2021-12" db="EMBL/GenBank/DDBJ databases">
        <authorList>
            <person name="Veyrier F.J."/>
        </authorList>
    </citation>
    <scope>NUCLEOTIDE SEQUENCE</scope>
    <source>
        <strain evidence="8">SAG 1488-6</strain>
    </source>
</reference>
<proteinExistence type="predicted"/>
<feature type="transmembrane region" description="Helical" evidence="6">
    <location>
        <begin position="286"/>
        <end position="305"/>
    </location>
</feature>
<dbReference type="PANTHER" id="PTHR43478:SF1">
    <property type="entry name" value="NA+_H+ ANTIPORTER NHAC-LIKE C-TERMINAL DOMAIN-CONTAINING PROTEIN"/>
    <property type="match status" value="1"/>
</dbReference>
<sequence length="488" mass="52401">MMWFRNVNVAAIDNKLLLTVVAVILVLIGGVYALAPVDVEGKRIFGIFTLIPVLSVLALALISKRTLEPLCAGAIIGLLMLDVNPLAFINGLMGSSLKVLASPVMGWIMLLSALMGGLIMWLQVSRATVVFSDLLEKYVKTRPQSMFAAWILGLIIFVDDYLSVLTVGAATRRLTDKFGVSRAMLAYIAAATAAPLCLLVPLSTWAIYVSGLLEANNAVAAGEGLKFYISVIPYIFYAWSAVFLVPLVIYNLIPMSPAMRRAEMAAKTNPPLQTNVEELEGSAKPALWHFFLPIIVMIVLTWYLGDTLLGVMGATIVTLVAYRMAGLGSIPALCEHFMKGVSSMVTPIAIIFAAFVLQDVNEQLGLAPYIIESAKPLISANLLPVITFVLLAFLTFTTGSFWGIYAISIPIIVPLAQALDANMALTLGALISAGGFGSHACFFGDSTVLESRGCEITPIEHALTQLRYVMISAAIAAVLFAVMPFIMA</sequence>
<evidence type="ECO:0000259" key="7">
    <source>
        <dbReference type="Pfam" id="PF03553"/>
    </source>
</evidence>
<name>A0ABY4EEL3_VITST</name>
<feature type="transmembrane region" description="Helical" evidence="6">
    <location>
        <begin position="311"/>
        <end position="333"/>
    </location>
</feature>
<dbReference type="Pfam" id="PF03553">
    <property type="entry name" value="Na_H_antiporter"/>
    <property type="match status" value="1"/>
</dbReference>
<keyword evidence="9" id="KW-1185">Reference proteome</keyword>
<reference evidence="8" key="2">
    <citation type="journal article" date="2022" name="Res Sq">
        <title>Evolution of multicellular longitudinally dividing oral cavity symbionts (Neisseriaceae).</title>
        <authorList>
            <person name="Nyongesa S."/>
            <person name="Weber P."/>
            <person name="Bernet E."/>
            <person name="Pullido F."/>
            <person name="Nieckarz M."/>
            <person name="Delaby M."/>
            <person name="Nieves C."/>
            <person name="Viehboeck T."/>
            <person name="Krause N."/>
            <person name="Rivera-Millot A."/>
            <person name="Nakamura A."/>
            <person name="Vischer N."/>
            <person name="VanNieuwenhze M."/>
            <person name="Brun Y."/>
            <person name="Cava F."/>
            <person name="Bulgheresi S."/>
            <person name="Veyrier F."/>
        </authorList>
    </citation>
    <scope>NUCLEOTIDE SEQUENCE</scope>
    <source>
        <strain evidence="8">SAG 1488-6</strain>
    </source>
</reference>
<feature type="transmembrane region" description="Helical" evidence="6">
    <location>
        <begin position="340"/>
        <end position="357"/>
    </location>
</feature>
<feature type="transmembrane region" description="Helical" evidence="6">
    <location>
        <begin position="183"/>
        <end position="207"/>
    </location>
</feature>
<gene>
    <name evidence="8" type="ORF">LVJ81_03650</name>
</gene>
<keyword evidence="3 6" id="KW-0812">Transmembrane</keyword>
<organism evidence="8 9">
    <name type="scientific">Vitreoscilla stercoraria</name>
    <dbReference type="NCBI Taxonomy" id="61"/>
    <lineage>
        <taxon>Bacteria</taxon>
        <taxon>Pseudomonadati</taxon>
        <taxon>Pseudomonadota</taxon>
        <taxon>Betaproteobacteria</taxon>
        <taxon>Neisseriales</taxon>
        <taxon>Neisseriaceae</taxon>
        <taxon>Vitreoscilla</taxon>
    </lineage>
</organism>
<evidence type="ECO:0000313" key="9">
    <source>
        <dbReference type="Proteomes" id="UP000832034"/>
    </source>
</evidence>
<evidence type="ECO:0000256" key="5">
    <source>
        <dbReference type="ARBA" id="ARBA00023136"/>
    </source>
</evidence>
<feature type="transmembrane region" description="Helical" evidence="6">
    <location>
        <begin position="16"/>
        <end position="37"/>
    </location>
</feature>